<proteinExistence type="predicted"/>
<reference evidence="1" key="2">
    <citation type="journal article" date="2021" name="Syst. Appl. Microbiol.">
        <title>Roseomonas hellenica sp. nov., isolated from roots of wild-growing Alkanna tinctoria.</title>
        <authorList>
            <person name="Rat A."/>
            <person name="Naranjo H.D."/>
            <person name="Lebbe L."/>
            <person name="Cnockaert M."/>
            <person name="Krigas N."/>
            <person name="Grigoriadou K."/>
            <person name="Maloupa E."/>
            <person name="Willems A."/>
        </authorList>
    </citation>
    <scope>NUCLEOTIDE SEQUENCE</scope>
    <source>
        <strain evidence="1">LMG 31228</strain>
    </source>
</reference>
<protein>
    <submittedName>
        <fullName evidence="1">Uncharacterized protein</fullName>
    </submittedName>
</protein>
<accession>A0A9X9XFF9</accession>
<name>A0A9X9XFF9_9PROT</name>
<dbReference type="EMBL" id="JAAEDL010000019">
    <property type="protein sequence ID" value="MBR0682445.1"/>
    <property type="molecule type" value="Genomic_DNA"/>
</dbReference>
<reference evidence="1" key="1">
    <citation type="submission" date="2020-01" db="EMBL/GenBank/DDBJ databases">
        <authorList>
            <person name="Rat A."/>
        </authorList>
    </citation>
    <scope>NUCLEOTIDE SEQUENCE</scope>
    <source>
        <strain evidence="1">LMG 31228</strain>
    </source>
</reference>
<dbReference type="RefSeq" id="WP_211847978.1">
    <property type="nucleotide sequence ID" value="NZ_JAAEDL010000019.1"/>
</dbReference>
<dbReference type="Proteomes" id="UP001138709">
    <property type="component" value="Unassembled WGS sequence"/>
</dbReference>
<evidence type="ECO:0000313" key="1">
    <source>
        <dbReference type="EMBL" id="MBR0682445.1"/>
    </source>
</evidence>
<dbReference type="AlphaFoldDB" id="A0A9X9XFF9"/>
<keyword evidence="2" id="KW-1185">Reference proteome</keyword>
<gene>
    <name evidence="1" type="ORF">GXW74_18275</name>
</gene>
<evidence type="ECO:0000313" key="2">
    <source>
        <dbReference type="Proteomes" id="UP001138709"/>
    </source>
</evidence>
<comment type="caution">
    <text evidence="1">The sequence shown here is derived from an EMBL/GenBank/DDBJ whole genome shotgun (WGS) entry which is preliminary data.</text>
</comment>
<organism evidence="1 2">
    <name type="scientific">Neoroseomonas eburnea</name>
    <dbReference type="NCBI Taxonomy" id="1346889"/>
    <lineage>
        <taxon>Bacteria</taxon>
        <taxon>Pseudomonadati</taxon>
        <taxon>Pseudomonadota</taxon>
        <taxon>Alphaproteobacteria</taxon>
        <taxon>Acetobacterales</taxon>
        <taxon>Acetobacteraceae</taxon>
        <taxon>Neoroseomonas</taxon>
    </lineage>
</organism>
<sequence length="335" mass="36445">MSDERAAWDAVGDWYHAWFTGIVLTAVSRRGARDAAELVFGIFRRQQRERFLPGLEKLGIAGLPPAVAAARYHYLSNAIGGVGVEYVEESPRKAWIRYPPPRWVWPGAAICGIPSEVNAAMLRGWHANNGVMLGCLRLGFVCTGQTVDGQPGLEGYYFEHDRDLAPEERLRFARGERMPRFDPATAPHLPADDWPAERIAKAKRGYAMEYARTAMQEAVALFGPMEGGHLLGLAARLVAMQLYAETAAALGTSTFAEFMVAMATAEGDAADAAPQDDGSIIVTRRGCALLRGVADPHPAMMAAWEDLLVGALAAADRFAVLERVGPLAWRVRPGE</sequence>